<protein>
    <submittedName>
        <fullName evidence="3">General vesicular transport factor p115-like</fullName>
    </submittedName>
</protein>
<dbReference type="InterPro" id="IPR024095">
    <property type="entry name" value="Vesicle_P115"/>
</dbReference>
<dbReference type="Gene3D" id="1.25.10.10">
    <property type="entry name" value="Leucine-rich Repeat Variant"/>
    <property type="match status" value="1"/>
</dbReference>
<dbReference type="SUPFAM" id="SSF48371">
    <property type="entry name" value="ARM repeat"/>
    <property type="match status" value="1"/>
</dbReference>
<dbReference type="GeneID" id="106817272"/>
<accession>A0ABM1EYZ6</accession>
<dbReference type="RefSeq" id="XP_014677417.1">
    <property type="nucleotide sequence ID" value="XM_014821931.1"/>
</dbReference>
<name>A0ABM1EYZ6_PRICU</name>
<feature type="repeat" description="ARM" evidence="1">
    <location>
        <begin position="64"/>
        <end position="108"/>
    </location>
</feature>
<evidence type="ECO:0000313" key="2">
    <source>
        <dbReference type="Proteomes" id="UP000695022"/>
    </source>
</evidence>
<reference evidence="3" key="1">
    <citation type="submission" date="2025-08" db="UniProtKB">
        <authorList>
            <consortium name="RefSeq"/>
        </authorList>
    </citation>
    <scope>IDENTIFICATION</scope>
</reference>
<dbReference type="InterPro" id="IPR011989">
    <property type="entry name" value="ARM-like"/>
</dbReference>
<evidence type="ECO:0000256" key="1">
    <source>
        <dbReference type="PROSITE-ProRule" id="PRU00259"/>
    </source>
</evidence>
<dbReference type="PANTHER" id="PTHR10013:SF0">
    <property type="entry name" value="GENERAL VESICULAR TRANSPORT FACTOR P115"/>
    <property type="match status" value="1"/>
</dbReference>
<organism evidence="2 3">
    <name type="scientific">Priapulus caudatus</name>
    <name type="common">Priapulid worm</name>
    <dbReference type="NCBI Taxonomy" id="37621"/>
    <lineage>
        <taxon>Eukaryota</taxon>
        <taxon>Metazoa</taxon>
        <taxon>Ecdysozoa</taxon>
        <taxon>Scalidophora</taxon>
        <taxon>Priapulida</taxon>
        <taxon>Priapulimorpha</taxon>
        <taxon>Priapulimorphida</taxon>
        <taxon>Priapulidae</taxon>
        <taxon>Priapulus</taxon>
    </lineage>
</organism>
<dbReference type="InterPro" id="IPR016024">
    <property type="entry name" value="ARM-type_fold"/>
</dbReference>
<dbReference type="Proteomes" id="UP000695022">
    <property type="component" value="Unplaced"/>
</dbReference>
<proteinExistence type="predicted"/>
<keyword evidence="2" id="KW-1185">Reference proteome</keyword>
<dbReference type="PROSITE" id="PS50176">
    <property type="entry name" value="ARM_REPEAT"/>
    <property type="match status" value="1"/>
</dbReference>
<dbReference type="PANTHER" id="PTHR10013">
    <property type="entry name" value="GENERAL VESICULAR TRANSPORT FACTOR P115"/>
    <property type="match status" value="1"/>
</dbReference>
<dbReference type="InterPro" id="IPR000225">
    <property type="entry name" value="Armadillo"/>
</dbReference>
<evidence type="ECO:0000313" key="3">
    <source>
        <dbReference type="RefSeq" id="XP_014677417.1"/>
    </source>
</evidence>
<sequence>MEYFKSSLKNVLGAQQGGGQPSGAETVERLVDRVQTSTLLDDRRDAVRALKALSKKFKLEVGAQAMAALVEVLQTDRSDTETVGYAVDTLVNVVSQETGDEEETTESAADAGALADQFTEIFIKNCDNVSLVLDLLDEYDFHVRWPTVKLMTALLSNRVKDIQEQILTNPMGVSKLMDLLSDSREVIRNDTLLLLQKLTKGHANIQKIVAFENAFDRLLQIVSEEGNSDGGVIVEDCVLLLPNG</sequence>
<gene>
    <name evidence="3" type="primary">LOC106817272</name>
</gene>